<gene>
    <name evidence="3" type="ORF">PSON_ATCC_30995.1.T1300004</name>
</gene>
<reference evidence="3" key="1">
    <citation type="submission" date="2021-01" db="EMBL/GenBank/DDBJ databases">
        <authorList>
            <consortium name="Genoscope - CEA"/>
            <person name="William W."/>
        </authorList>
    </citation>
    <scope>NUCLEOTIDE SEQUENCE</scope>
</reference>
<dbReference type="PROSITE" id="PS50294">
    <property type="entry name" value="WD_REPEATS_REGION"/>
    <property type="match status" value="9"/>
</dbReference>
<evidence type="ECO:0000313" key="3">
    <source>
        <dbReference type="EMBL" id="CAD8121076.1"/>
    </source>
</evidence>
<evidence type="ECO:0000313" key="4">
    <source>
        <dbReference type="Proteomes" id="UP000692954"/>
    </source>
</evidence>
<dbReference type="PANTHER" id="PTHR19879">
    <property type="entry name" value="TRANSCRIPTION INITIATION FACTOR TFIID"/>
    <property type="match status" value="1"/>
</dbReference>
<evidence type="ECO:0000256" key="1">
    <source>
        <dbReference type="PROSITE-ProRule" id="PRU00221"/>
    </source>
</evidence>
<dbReference type="AlphaFoldDB" id="A0A8S1QZ83"/>
<dbReference type="CDD" id="cd00200">
    <property type="entry name" value="WD40"/>
    <property type="match status" value="1"/>
</dbReference>
<feature type="repeat" description="WD" evidence="1">
    <location>
        <begin position="904"/>
        <end position="938"/>
    </location>
</feature>
<feature type="repeat" description="WD" evidence="1">
    <location>
        <begin position="736"/>
        <end position="777"/>
    </location>
</feature>
<feature type="domain" description="Transcription factor spt8 beta-propeller" evidence="2">
    <location>
        <begin position="671"/>
        <end position="941"/>
    </location>
</feature>
<comment type="caution">
    <text evidence="3">The sequence shown here is derived from an EMBL/GenBank/DDBJ whole genome shotgun (WGS) entry which is preliminary data.</text>
</comment>
<proteinExistence type="predicted"/>
<protein>
    <recommendedName>
        <fullName evidence="2">Transcription factor spt8 beta-propeller domain-containing protein</fullName>
    </recommendedName>
</protein>
<accession>A0A8S1QZ83</accession>
<organism evidence="3 4">
    <name type="scientific">Paramecium sonneborni</name>
    <dbReference type="NCBI Taxonomy" id="65129"/>
    <lineage>
        <taxon>Eukaryota</taxon>
        <taxon>Sar</taxon>
        <taxon>Alveolata</taxon>
        <taxon>Ciliophora</taxon>
        <taxon>Intramacronucleata</taxon>
        <taxon>Oligohymenophorea</taxon>
        <taxon>Peniculida</taxon>
        <taxon>Parameciidae</taxon>
        <taxon>Paramecium</taxon>
    </lineage>
</organism>
<evidence type="ECO:0000259" key="2">
    <source>
        <dbReference type="Pfam" id="PF23798"/>
    </source>
</evidence>
<feature type="repeat" description="WD" evidence="1">
    <location>
        <begin position="694"/>
        <end position="735"/>
    </location>
</feature>
<dbReference type="PROSITE" id="PS00678">
    <property type="entry name" value="WD_REPEATS_1"/>
    <property type="match status" value="6"/>
</dbReference>
<dbReference type="InterPro" id="IPR019775">
    <property type="entry name" value="WD40_repeat_CS"/>
</dbReference>
<dbReference type="PANTHER" id="PTHR19879:SF9">
    <property type="entry name" value="TRANSCRIPTION INITIATION FACTOR TFIID SUBUNIT 5"/>
    <property type="match status" value="1"/>
</dbReference>
<dbReference type="Pfam" id="PF23798">
    <property type="entry name" value="Beta-prop_SPT8"/>
    <property type="match status" value="1"/>
</dbReference>
<dbReference type="Pfam" id="PF00805">
    <property type="entry name" value="Pentapeptide"/>
    <property type="match status" value="1"/>
</dbReference>
<dbReference type="InterPro" id="IPR001646">
    <property type="entry name" value="5peptide_repeat"/>
</dbReference>
<keyword evidence="4" id="KW-1185">Reference proteome</keyword>
<feature type="repeat" description="WD" evidence="1">
    <location>
        <begin position="778"/>
        <end position="819"/>
    </location>
</feature>
<sequence length="1025" mass="117142">MMRMIKLDKLVETPYMMEIVVQVLPLMTVENNRDYQFEKTFIKNFSGSFYDFIQSTNRIKKTQQQKLKRIQQKSQKQIQIDIQLNQQNQIKDDQFNVSEAQKSLDKINYQQYAIEIWNEMEQNQILRDFQLTDEMDELQYKIQNNYQNCNKDNKFGVKEVISILKINDESIIQLICDALKEQNLTGYDFYEEFIKQYHLKQIEKYRNLRKSISVDRFLHDLLKYSIKLAKQMSNKDVTQIQFKKRRRMKFFNDDKENGPYKKDLRSCSLIQQKGTKYQFLHKSIQEFLIAVDLYELFAPAKDFDFEILTVILGALVQKNDSDYHQLNTKELIEKHFSRLNFVNNLLNYDKQKQFNCFQENSKKIIDFIKKLKIHDFNLLNYSTKSYGESRKFFIQKILKEEKIIEVLKFLFKLTARDEQFIQCGSNSLNLLVEMKIDLSNQSFQNIRIRNTSLIGANFAKCDLSCSELENVKINGINLNGALLFNCKWINLQINELHQINGHMGSILSVCFSSDVIQVSGYGMQIQDKKRKDQKDIPFGSNQFAFSPDVKIIQSVFGMQKQDKKKKQLLGHNGGILSICFSPDGFTLTSGSNGTQILLWDVKLGQQKKILQGDAGSVQSVFFSPDGTLLASGCGINSIQLWDLNSGLEKLRLEGHNDFIYSVCFFPGGNILASGSNDKNIRLWDVKSGQEKKILEGHTHGVQSICFSPDGATLASCSSDKSICLWDISSGQEKRKFEGHTGEIQAICYSPDGTILASGSKDNSIRLWDVKSWEEKKRSEGHDDKVLSVCFSPDGSLLESGSKDNSIRLWDISSGQEKKRLQGHTGGVKAVCFSPDSTTLASGSKDNSIHIWDIKSGEEKTKSEGNNGWVSSVCYSPDGSTLASGSRDNSIRLWDINQGLEEKKLIGHNGVVYSVSYTPDGSKLASASGDQSIRLWDVNIQNQFGPTYQNNLDIHLQFNSSNNKSNQGILSTIRISQNEQLEAYATKILKGQFINQLGMNLLQLFQQKGSVILDNDIEFMQNEQKV</sequence>
<dbReference type="InterPro" id="IPR057544">
    <property type="entry name" value="Beta-prop_SPT8"/>
</dbReference>
<feature type="repeat" description="WD" evidence="1">
    <location>
        <begin position="610"/>
        <end position="651"/>
    </location>
</feature>
<feature type="repeat" description="WD" evidence="1">
    <location>
        <begin position="820"/>
        <end position="861"/>
    </location>
</feature>
<dbReference type="SMART" id="SM00320">
    <property type="entry name" value="WD40"/>
    <property type="match status" value="9"/>
</dbReference>
<dbReference type="EMBL" id="CAJJDN010000130">
    <property type="protein sequence ID" value="CAD8121076.1"/>
    <property type="molecule type" value="Genomic_DNA"/>
</dbReference>
<name>A0A8S1QZ83_9CILI</name>
<dbReference type="OrthoDB" id="338608at2759"/>
<dbReference type="Proteomes" id="UP000692954">
    <property type="component" value="Unassembled WGS sequence"/>
</dbReference>
<dbReference type="Pfam" id="PF00400">
    <property type="entry name" value="WD40"/>
    <property type="match status" value="2"/>
</dbReference>
<dbReference type="InterPro" id="IPR001680">
    <property type="entry name" value="WD40_rpt"/>
</dbReference>
<feature type="repeat" description="WD" evidence="1">
    <location>
        <begin position="652"/>
        <end position="693"/>
    </location>
</feature>
<dbReference type="PROSITE" id="PS50082">
    <property type="entry name" value="WD_REPEATS_2"/>
    <property type="match status" value="9"/>
</dbReference>
<feature type="repeat" description="WD" evidence="1">
    <location>
        <begin position="568"/>
        <end position="609"/>
    </location>
</feature>
<keyword evidence="1" id="KW-0853">WD repeat</keyword>
<feature type="repeat" description="WD" evidence="1">
    <location>
        <begin position="862"/>
        <end position="903"/>
    </location>
</feature>